<reference evidence="1 2" key="1">
    <citation type="submission" date="2018-09" db="EMBL/GenBank/DDBJ databases">
        <authorList>
            <person name="Zhu H."/>
        </authorList>
    </citation>
    <scope>NUCLEOTIDE SEQUENCE [LARGE SCALE GENOMIC DNA]</scope>
    <source>
        <strain evidence="1 2">K1W22B-8</strain>
    </source>
</reference>
<organism evidence="1 2">
    <name type="scientific">Oleomonas cavernae</name>
    <dbReference type="NCBI Taxonomy" id="2320859"/>
    <lineage>
        <taxon>Bacteria</taxon>
        <taxon>Pseudomonadati</taxon>
        <taxon>Pseudomonadota</taxon>
        <taxon>Alphaproteobacteria</taxon>
        <taxon>Acetobacterales</taxon>
        <taxon>Acetobacteraceae</taxon>
        <taxon>Oleomonas</taxon>
    </lineage>
</organism>
<sequence length="262" mass="28703">MTTAPDPSAAPSKFLLALEARAFFELGAYVAAWPLYNLAAKGDGHPVMTLPGLAGDDPSTYALRSFLRGRGYRAHGWHAGRNTGKVELLEPLLERLHKLNTRYGRPVSLIGWSAGGLFARELAKQAPKAVRQVITLGSPFAGNPRASNARRVYEWLSGKKDDDPALSERLRGTPPVPTTCIFTRTDGVVPWQRCVEVPGDQVENIEVEGSHSGLGHNPVVLFAIADRLAQKEGLWTPFDRRGLRSFFYPDPQRRAPSLAPAE</sequence>
<dbReference type="InterPro" id="IPR029058">
    <property type="entry name" value="AB_hydrolase_fold"/>
</dbReference>
<dbReference type="Proteomes" id="UP000284605">
    <property type="component" value="Unassembled WGS sequence"/>
</dbReference>
<protein>
    <submittedName>
        <fullName evidence="1">Alpha/beta hydrolase</fullName>
    </submittedName>
</protein>
<comment type="caution">
    <text evidence="1">The sequence shown here is derived from an EMBL/GenBank/DDBJ whole genome shotgun (WGS) entry which is preliminary data.</text>
</comment>
<dbReference type="GO" id="GO:0016787">
    <property type="term" value="F:hydrolase activity"/>
    <property type="evidence" value="ECO:0007669"/>
    <property type="project" value="UniProtKB-KW"/>
</dbReference>
<keyword evidence="1" id="KW-0378">Hydrolase</keyword>
<evidence type="ECO:0000313" key="1">
    <source>
        <dbReference type="EMBL" id="RJF94456.1"/>
    </source>
</evidence>
<dbReference type="SUPFAM" id="SSF53474">
    <property type="entry name" value="alpha/beta-Hydrolases"/>
    <property type="match status" value="1"/>
</dbReference>
<keyword evidence="2" id="KW-1185">Reference proteome</keyword>
<evidence type="ECO:0000313" key="2">
    <source>
        <dbReference type="Proteomes" id="UP000284605"/>
    </source>
</evidence>
<dbReference type="EMBL" id="QYUK01000008">
    <property type="protein sequence ID" value="RJF94456.1"/>
    <property type="molecule type" value="Genomic_DNA"/>
</dbReference>
<dbReference type="RefSeq" id="WP_119775520.1">
    <property type="nucleotide sequence ID" value="NZ_QYUK01000008.1"/>
</dbReference>
<gene>
    <name evidence="1" type="ORF">D3874_01050</name>
</gene>
<accession>A0A418WTF9</accession>
<dbReference type="Gene3D" id="3.40.50.1820">
    <property type="entry name" value="alpha/beta hydrolase"/>
    <property type="match status" value="1"/>
</dbReference>
<name>A0A418WTF9_9PROT</name>
<dbReference type="AlphaFoldDB" id="A0A418WTF9"/>
<dbReference type="OrthoDB" id="7389193at2"/>
<proteinExistence type="predicted"/>